<accession>A0A4Q0NNC4</accession>
<dbReference type="Proteomes" id="UP000289821">
    <property type="component" value="Unassembled WGS sequence"/>
</dbReference>
<comment type="caution">
    <text evidence="1">The sequence shown here is derived from an EMBL/GenBank/DDBJ whole genome shotgun (WGS) entry which is preliminary data.</text>
</comment>
<name>A0A4Q0NNC4_9FLAO</name>
<evidence type="ECO:0000313" key="2">
    <source>
        <dbReference type="Proteomes" id="UP000289821"/>
    </source>
</evidence>
<evidence type="ECO:0000313" key="1">
    <source>
        <dbReference type="EMBL" id="RXG11408.1"/>
    </source>
</evidence>
<proteinExistence type="predicted"/>
<dbReference type="AlphaFoldDB" id="A0A4Q0NNC4"/>
<keyword evidence="2" id="KW-1185">Reference proteome</keyword>
<organism evidence="1 2">
    <name type="scientific">Leeuwenhoekiella aestuarii</name>
    <dbReference type="NCBI Taxonomy" id="2249426"/>
    <lineage>
        <taxon>Bacteria</taxon>
        <taxon>Pseudomonadati</taxon>
        <taxon>Bacteroidota</taxon>
        <taxon>Flavobacteriia</taxon>
        <taxon>Flavobacteriales</taxon>
        <taxon>Flavobacteriaceae</taxon>
        <taxon>Leeuwenhoekiella</taxon>
    </lineage>
</organism>
<protein>
    <submittedName>
        <fullName evidence="1">Uncharacterized protein</fullName>
    </submittedName>
</protein>
<sequence>MNILTVDFYLEVAVEQLGYKSVLKNDDNALKKRELTSIFFILMYLKMPARVYNIYILTSALSFVLSD</sequence>
<reference evidence="1 2" key="1">
    <citation type="submission" date="2018-07" db="EMBL/GenBank/DDBJ databases">
        <title>Leeuwenhoekiella genomics.</title>
        <authorList>
            <person name="Tahon G."/>
            <person name="Willems A."/>
        </authorList>
    </citation>
    <scope>NUCLEOTIDE SEQUENCE [LARGE SCALE GENOMIC DNA]</scope>
    <source>
        <strain evidence="1 2">R-50232</strain>
    </source>
</reference>
<dbReference type="EMBL" id="QOVI01000011">
    <property type="protein sequence ID" value="RXG11408.1"/>
    <property type="molecule type" value="Genomic_DNA"/>
</dbReference>
<gene>
    <name evidence="1" type="ORF">DSM04_11119</name>
</gene>